<dbReference type="InterPro" id="IPR013321">
    <property type="entry name" value="Arc_rbn_hlx_hlx"/>
</dbReference>
<keyword evidence="2" id="KW-1185">Reference proteome</keyword>
<reference evidence="1 2" key="1">
    <citation type="submission" date="2021-04" db="EMBL/GenBank/DDBJ databases">
        <title>Whole-genome sequencing of Saccharopolyspora endophytica KCTC 19397.</title>
        <authorList>
            <person name="Ay H."/>
            <person name="Saygin H."/>
            <person name="Sahin N."/>
        </authorList>
    </citation>
    <scope>NUCLEOTIDE SEQUENCE [LARGE SCALE GENOMIC DNA]</scope>
    <source>
        <strain evidence="1 2">KCTC 19397</strain>
    </source>
</reference>
<dbReference type="EMBL" id="JAGPXE010000004">
    <property type="protein sequence ID" value="MBQ0924759.1"/>
    <property type="molecule type" value="Genomic_DNA"/>
</dbReference>
<dbReference type="Pfam" id="PF05534">
    <property type="entry name" value="HicB"/>
    <property type="match status" value="1"/>
</dbReference>
<evidence type="ECO:0000313" key="1">
    <source>
        <dbReference type="EMBL" id="MBQ0924759.1"/>
    </source>
</evidence>
<dbReference type="InterPro" id="IPR008651">
    <property type="entry name" value="Uncharacterised_HicB"/>
</dbReference>
<dbReference type="InterPro" id="IPR010985">
    <property type="entry name" value="Ribbon_hlx_hlx"/>
</dbReference>
<name>A0ABS5DEN9_9PSEU</name>
<dbReference type="Proteomes" id="UP000674084">
    <property type="component" value="Unassembled WGS sequence"/>
</dbReference>
<comment type="caution">
    <text evidence="1">The sequence shown here is derived from an EMBL/GenBank/DDBJ whole genome shotgun (WGS) entry which is preliminary data.</text>
</comment>
<sequence>MTLRVPEDLHHQLAEAATAEGRSLNAHLLYLLAAANAAPGEEVYRWAREARN</sequence>
<protein>
    <submittedName>
        <fullName evidence="1">Toxin-antitoxin system HicB family antitoxin</fullName>
    </submittedName>
</protein>
<organism evidence="1 2">
    <name type="scientific">Saccharopolyspora endophytica</name>
    <dbReference type="NCBI Taxonomy" id="543886"/>
    <lineage>
        <taxon>Bacteria</taxon>
        <taxon>Bacillati</taxon>
        <taxon>Actinomycetota</taxon>
        <taxon>Actinomycetes</taxon>
        <taxon>Pseudonocardiales</taxon>
        <taxon>Pseudonocardiaceae</taxon>
        <taxon>Saccharopolyspora</taxon>
    </lineage>
</organism>
<evidence type="ECO:0000313" key="2">
    <source>
        <dbReference type="Proteomes" id="UP000674084"/>
    </source>
</evidence>
<gene>
    <name evidence="1" type="ORF">KBO27_12445</name>
</gene>
<dbReference type="Gene3D" id="1.10.1220.10">
    <property type="entry name" value="Met repressor-like"/>
    <property type="match status" value="1"/>
</dbReference>
<dbReference type="RefSeq" id="WP_210970139.1">
    <property type="nucleotide sequence ID" value="NZ_JAGPXE010000004.1"/>
</dbReference>
<proteinExistence type="predicted"/>
<accession>A0ABS5DEN9</accession>
<dbReference type="SUPFAM" id="SSF47598">
    <property type="entry name" value="Ribbon-helix-helix"/>
    <property type="match status" value="1"/>
</dbReference>